<evidence type="ECO:0000313" key="1">
    <source>
        <dbReference type="EMBL" id="CAB3374458.1"/>
    </source>
</evidence>
<evidence type="ECO:0000313" key="2">
    <source>
        <dbReference type="Proteomes" id="UP000494165"/>
    </source>
</evidence>
<organism evidence="1 2">
    <name type="scientific">Cloeon dipterum</name>
    <dbReference type="NCBI Taxonomy" id="197152"/>
    <lineage>
        <taxon>Eukaryota</taxon>
        <taxon>Metazoa</taxon>
        <taxon>Ecdysozoa</taxon>
        <taxon>Arthropoda</taxon>
        <taxon>Hexapoda</taxon>
        <taxon>Insecta</taxon>
        <taxon>Pterygota</taxon>
        <taxon>Palaeoptera</taxon>
        <taxon>Ephemeroptera</taxon>
        <taxon>Pisciforma</taxon>
        <taxon>Baetidae</taxon>
        <taxon>Cloeon</taxon>
    </lineage>
</organism>
<comment type="caution">
    <text evidence="1">The sequence shown here is derived from an EMBL/GenBank/DDBJ whole genome shotgun (WGS) entry which is preliminary data.</text>
</comment>
<reference evidence="1 2" key="1">
    <citation type="submission" date="2020-04" db="EMBL/GenBank/DDBJ databases">
        <authorList>
            <person name="Alioto T."/>
            <person name="Alioto T."/>
            <person name="Gomez Garrido J."/>
        </authorList>
    </citation>
    <scope>NUCLEOTIDE SEQUENCE [LARGE SCALE GENOMIC DNA]</scope>
</reference>
<protein>
    <submittedName>
        <fullName evidence="1">Uncharacterized protein</fullName>
    </submittedName>
</protein>
<sequence length="201" mass="22501">MRKREYFDLGGLAQLTPKVVLPNNCTLELQFVAKNSPIKEPPETHNNQTIGETAEIAAASIVVEFINPAEITGGVVEQEQDQDTSKDATIWMTLDDQEQSLIQTKKIFKPKSGPSAIRYEDIPLPVFSQRVSNIIKNGKVQEETMPFIHEVGDHLLSLKTNPVKKDIEVFVLFLLNTFPELEKVSTGNADPQKKLVILFKS</sequence>
<keyword evidence="2" id="KW-1185">Reference proteome</keyword>
<gene>
    <name evidence="1" type="ORF">CLODIP_2_CD16341</name>
</gene>
<dbReference type="Proteomes" id="UP000494165">
    <property type="component" value="Unassembled WGS sequence"/>
</dbReference>
<dbReference type="AlphaFoldDB" id="A0A8S1CUT0"/>
<name>A0A8S1CUT0_9INSE</name>
<dbReference type="EMBL" id="CADEPI010000098">
    <property type="protein sequence ID" value="CAB3374458.1"/>
    <property type="molecule type" value="Genomic_DNA"/>
</dbReference>
<proteinExistence type="predicted"/>
<accession>A0A8S1CUT0</accession>